<gene>
    <name evidence="3" type="ORF">SD10_20560</name>
</gene>
<dbReference type="Proteomes" id="UP000033054">
    <property type="component" value="Chromosome"/>
</dbReference>
<dbReference type="STRING" id="1379870.SD10_20560"/>
<dbReference type="EMBL" id="CP010429">
    <property type="protein sequence ID" value="AKD56941.1"/>
    <property type="molecule type" value="Genomic_DNA"/>
</dbReference>
<evidence type="ECO:0000256" key="1">
    <source>
        <dbReference type="RuleBase" id="RU003513"/>
    </source>
</evidence>
<keyword evidence="4" id="KW-1185">Reference proteome</keyword>
<comment type="similarity">
    <text evidence="1">Belongs to the UDP-N-acetylglucosamine 2-epimerase family.</text>
</comment>
<dbReference type="GO" id="GO:0016853">
    <property type="term" value="F:isomerase activity"/>
    <property type="evidence" value="ECO:0007669"/>
    <property type="project" value="UniProtKB-KW"/>
</dbReference>
<dbReference type="KEGG" id="srd:SD10_20560"/>
<proteinExistence type="inferred from homology"/>
<protein>
    <submittedName>
        <fullName evidence="3">UDP-N-acetylglucosamine 2-epimerase</fullName>
    </submittedName>
</protein>
<dbReference type="CDD" id="cd03786">
    <property type="entry name" value="GTB_UDP-GlcNAc_2-Epimerase"/>
    <property type="match status" value="1"/>
</dbReference>
<dbReference type="NCBIfam" id="TIGR00236">
    <property type="entry name" value="wecB"/>
    <property type="match status" value="1"/>
</dbReference>
<evidence type="ECO:0000313" key="3">
    <source>
        <dbReference type="EMBL" id="AKD56941.1"/>
    </source>
</evidence>
<name>A0A0E3V994_9BACT</name>
<dbReference type="AlphaFoldDB" id="A0A0E3V994"/>
<evidence type="ECO:0000313" key="4">
    <source>
        <dbReference type="Proteomes" id="UP000033054"/>
    </source>
</evidence>
<keyword evidence="1" id="KW-0413">Isomerase</keyword>
<evidence type="ECO:0000259" key="2">
    <source>
        <dbReference type="Pfam" id="PF02350"/>
    </source>
</evidence>
<dbReference type="InterPro" id="IPR003331">
    <property type="entry name" value="UDP_GlcNAc_Epimerase_2_dom"/>
</dbReference>
<feature type="domain" description="UDP-N-acetylglucosamine 2-epimerase" evidence="2">
    <location>
        <begin position="25"/>
        <end position="360"/>
    </location>
</feature>
<dbReference type="PANTHER" id="PTHR43174">
    <property type="entry name" value="UDP-N-ACETYLGLUCOSAMINE 2-EPIMERASE"/>
    <property type="match status" value="1"/>
</dbReference>
<reference evidence="3 4" key="1">
    <citation type="journal article" date="2014" name="Curr. Microbiol.">
        <title>Spirosoma radiotolerans sp. nov., a gamma-radiation-resistant bacterium isolated from gamma ray-irradiated soil.</title>
        <authorList>
            <person name="Lee J.J."/>
            <person name="Srinivasan S."/>
            <person name="Lim S."/>
            <person name="Joe M."/>
            <person name="Im S."/>
            <person name="Bae S.I."/>
            <person name="Park K.R."/>
            <person name="Han J.H."/>
            <person name="Park S.H."/>
            <person name="Joo B.M."/>
            <person name="Park S.J."/>
            <person name="Kim M.K."/>
        </authorList>
    </citation>
    <scope>NUCLEOTIDE SEQUENCE [LARGE SCALE GENOMIC DNA]</scope>
    <source>
        <strain evidence="3 4">DG5A</strain>
    </source>
</reference>
<dbReference type="PATRIC" id="fig|1379870.5.peg.4428"/>
<organism evidence="3 4">
    <name type="scientific">Spirosoma radiotolerans</name>
    <dbReference type="NCBI Taxonomy" id="1379870"/>
    <lineage>
        <taxon>Bacteria</taxon>
        <taxon>Pseudomonadati</taxon>
        <taxon>Bacteroidota</taxon>
        <taxon>Cytophagia</taxon>
        <taxon>Cytophagales</taxon>
        <taxon>Cytophagaceae</taxon>
        <taxon>Spirosoma</taxon>
    </lineage>
</organism>
<dbReference type="SUPFAM" id="SSF53756">
    <property type="entry name" value="UDP-Glycosyltransferase/glycogen phosphorylase"/>
    <property type="match status" value="1"/>
</dbReference>
<dbReference type="Pfam" id="PF02350">
    <property type="entry name" value="Epimerase_2"/>
    <property type="match status" value="1"/>
</dbReference>
<dbReference type="Gene3D" id="3.40.50.2000">
    <property type="entry name" value="Glycogen Phosphorylase B"/>
    <property type="match status" value="2"/>
</dbReference>
<dbReference type="OrthoDB" id="9803238at2"/>
<sequence>MNVLSIVGARPNFMKVAPLHRAFLSQPNTQSKIVHTGQHYDHLLSDIFIRQLDLPQPDHFLNALPGSPTQQMADMMHKFDAVLHAEQPDWVLVVGDVTSTLACARVAAQRGVRVAHVEAGLRSGDDRMPEEFNRIETDRIADVLFVTEQSGLDNLRREGISHEKVHFVGNVMIDSLVQYRQKATKLNTLTLLGVFPQQYVLITLHRPANVDTETGLEKLLQLIRGIAQHKTVLFPIHPRTRANLTQFGLMDRLVAIPGVRLLEPQGYLEFLNLMDNASLVITDSGGIQEETTYLNVPCLTFRHSTERPVTVDLGTNQLLDDLKPETALRKVKEILDGRVKTGQVPPLWDGQAAGRIARILTSL</sequence>
<dbReference type="HOGENOM" id="CLU_041674_0_1_10"/>
<dbReference type="InterPro" id="IPR029767">
    <property type="entry name" value="WecB-like"/>
</dbReference>
<dbReference type="PANTHER" id="PTHR43174:SF1">
    <property type="entry name" value="UDP-N-ACETYLGLUCOSAMINE 2-EPIMERASE"/>
    <property type="match status" value="1"/>
</dbReference>
<dbReference type="RefSeq" id="WP_046576376.1">
    <property type="nucleotide sequence ID" value="NZ_CP010429.1"/>
</dbReference>
<accession>A0A0E3V994</accession>